<dbReference type="AlphaFoldDB" id="A0A165D110"/>
<dbReference type="EMBL" id="KV427640">
    <property type="protein sequence ID" value="KZT03919.1"/>
    <property type="molecule type" value="Genomic_DNA"/>
</dbReference>
<protein>
    <submittedName>
        <fullName evidence="1">Uncharacterized protein</fullName>
    </submittedName>
</protein>
<proteinExistence type="predicted"/>
<evidence type="ECO:0000313" key="2">
    <source>
        <dbReference type="Proteomes" id="UP000076871"/>
    </source>
</evidence>
<reference evidence="1 2" key="1">
    <citation type="journal article" date="2016" name="Mol. Biol. Evol.">
        <title>Comparative Genomics of Early-Diverging Mushroom-Forming Fungi Provides Insights into the Origins of Lignocellulose Decay Capabilities.</title>
        <authorList>
            <person name="Nagy L.G."/>
            <person name="Riley R."/>
            <person name="Tritt A."/>
            <person name="Adam C."/>
            <person name="Daum C."/>
            <person name="Floudas D."/>
            <person name="Sun H."/>
            <person name="Yadav J.S."/>
            <person name="Pangilinan J."/>
            <person name="Larsson K.H."/>
            <person name="Matsuura K."/>
            <person name="Barry K."/>
            <person name="Labutti K."/>
            <person name="Kuo R."/>
            <person name="Ohm R.A."/>
            <person name="Bhattacharya S.S."/>
            <person name="Shirouzu T."/>
            <person name="Yoshinaga Y."/>
            <person name="Martin F.M."/>
            <person name="Grigoriev I.V."/>
            <person name="Hibbett D.S."/>
        </authorList>
    </citation>
    <scope>NUCLEOTIDE SEQUENCE [LARGE SCALE GENOMIC DNA]</scope>
    <source>
        <strain evidence="1 2">93-53</strain>
    </source>
</reference>
<evidence type="ECO:0000313" key="1">
    <source>
        <dbReference type="EMBL" id="KZT03919.1"/>
    </source>
</evidence>
<organism evidence="1 2">
    <name type="scientific">Laetiporus sulphureus 93-53</name>
    <dbReference type="NCBI Taxonomy" id="1314785"/>
    <lineage>
        <taxon>Eukaryota</taxon>
        <taxon>Fungi</taxon>
        <taxon>Dikarya</taxon>
        <taxon>Basidiomycota</taxon>
        <taxon>Agaricomycotina</taxon>
        <taxon>Agaricomycetes</taxon>
        <taxon>Polyporales</taxon>
        <taxon>Laetiporus</taxon>
    </lineage>
</organism>
<gene>
    <name evidence="1" type="ORF">LAESUDRAFT_318452</name>
</gene>
<dbReference type="GeneID" id="63819023"/>
<dbReference type="RefSeq" id="XP_040761659.1">
    <property type="nucleotide sequence ID" value="XM_040901992.1"/>
</dbReference>
<keyword evidence="2" id="KW-1185">Reference proteome</keyword>
<accession>A0A165D110</accession>
<sequence>MLCAVLPELPPDTAWVADLFEHPIPPSWQPFSAFSPTLASSRLEGNAKLDSVPQVPAHARNLSTGSSLPPQDVISDLAYAFATPDGPLDEVETFVMPNGGWDEAVEKGSMLEFTVDGEDKEERGHIGDCERDTTVRQCMGRRTPFMYSIPHCPYSYTVMPNVTSVTHFAVYSGPRMS</sequence>
<dbReference type="InParanoid" id="A0A165D110"/>
<dbReference type="Proteomes" id="UP000076871">
    <property type="component" value="Unassembled WGS sequence"/>
</dbReference>
<name>A0A165D110_9APHY</name>